<dbReference type="InterPro" id="IPR027370">
    <property type="entry name" value="Znf-RING_euk"/>
</dbReference>
<dbReference type="GO" id="GO:0006302">
    <property type="term" value="P:double-strand break repair"/>
    <property type="evidence" value="ECO:0007669"/>
    <property type="project" value="TreeGrafter"/>
</dbReference>
<dbReference type="InterPro" id="IPR001841">
    <property type="entry name" value="Znf_RING"/>
</dbReference>
<dbReference type="GeneTree" id="ENSGT00940000153680"/>
<evidence type="ECO:0000256" key="13">
    <source>
        <dbReference type="ARBA" id="ARBA00077266"/>
    </source>
</evidence>
<keyword evidence="12" id="KW-0539">Nucleus</keyword>
<protein>
    <recommendedName>
        <fullName evidence="3">RING-type E3 ubiquitin transferase</fullName>
        <ecNumber evidence="3">2.3.2.27</ecNumber>
    </recommendedName>
    <alternativeName>
        <fullName evidence="13 14">RING-type E3 ubiquitin transferase RNF168</fullName>
    </alternativeName>
</protein>
<sequence length="115" mass="13021">CALSAPLSLDDCRCSVCLEIFIEPVTLPCSHTFCKACFLETVDKATLCCPMCRKRVSTWARVNSRNKTLVDEQLWRRIQTRFPRQCERRLAGQEDEDDPGGTDASHPHPIILLSV</sequence>
<evidence type="ECO:0000256" key="15">
    <source>
        <dbReference type="PROSITE-ProRule" id="PRU00175"/>
    </source>
</evidence>
<evidence type="ECO:0000256" key="7">
    <source>
        <dbReference type="ARBA" id="ARBA00022771"/>
    </source>
</evidence>
<dbReference type="GO" id="GO:1902494">
    <property type="term" value="C:catalytic complex"/>
    <property type="evidence" value="ECO:0007669"/>
    <property type="project" value="UniProtKB-ARBA"/>
</dbReference>
<dbReference type="GO" id="GO:0008270">
    <property type="term" value="F:zinc ion binding"/>
    <property type="evidence" value="ECO:0007669"/>
    <property type="project" value="UniProtKB-KW"/>
</dbReference>
<keyword evidence="5" id="KW-0479">Metal-binding</keyword>
<dbReference type="GO" id="GO:0006325">
    <property type="term" value="P:chromatin organization"/>
    <property type="evidence" value="ECO:0007669"/>
    <property type="project" value="UniProtKB-KW"/>
</dbReference>
<accession>A0A8D3CEB0</accession>
<dbReference type="GO" id="GO:0035861">
    <property type="term" value="C:site of double-strand break"/>
    <property type="evidence" value="ECO:0007669"/>
    <property type="project" value="TreeGrafter"/>
</dbReference>
<dbReference type="Ensembl" id="ENSSMAT00000072985.1">
    <property type="protein sequence ID" value="ENSSMAP00000045618.1"/>
    <property type="gene ID" value="ENSSMAG00000036664.1"/>
</dbReference>
<feature type="domain" description="RING-type" evidence="17">
    <location>
        <begin position="14"/>
        <end position="53"/>
    </location>
</feature>
<keyword evidence="10" id="KW-0156">Chromatin regulator</keyword>
<dbReference type="Proteomes" id="UP000694558">
    <property type="component" value="Chromosome 3"/>
</dbReference>
<keyword evidence="11" id="KW-0234">DNA repair</keyword>
<dbReference type="FunFam" id="3.30.40.10:FF:000466">
    <property type="entry name" value="E3 ubiquitin-protein ligase RNF168"/>
    <property type="match status" value="1"/>
</dbReference>
<keyword evidence="7 15" id="KW-0863">Zinc-finger</keyword>
<evidence type="ECO:0000256" key="10">
    <source>
        <dbReference type="ARBA" id="ARBA00022853"/>
    </source>
</evidence>
<dbReference type="GO" id="GO:0005634">
    <property type="term" value="C:nucleus"/>
    <property type="evidence" value="ECO:0007669"/>
    <property type="project" value="UniProtKB-SubCell"/>
</dbReference>
<dbReference type="PROSITE" id="PS50089">
    <property type="entry name" value="ZF_RING_2"/>
    <property type="match status" value="1"/>
</dbReference>
<dbReference type="PANTHER" id="PTHR23328">
    <property type="entry name" value="RING-TYPE DOMAIN-CONTAINING PROTEIN"/>
    <property type="match status" value="1"/>
</dbReference>
<dbReference type="GO" id="GO:0031491">
    <property type="term" value="F:nucleosome binding"/>
    <property type="evidence" value="ECO:0007669"/>
    <property type="project" value="TreeGrafter"/>
</dbReference>
<dbReference type="AlphaFoldDB" id="A0A8D3CEB0"/>
<evidence type="ECO:0000256" key="1">
    <source>
        <dbReference type="ARBA" id="ARBA00000900"/>
    </source>
</evidence>
<reference evidence="18" key="2">
    <citation type="submission" date="2025-08" db="UniProtKB">
        <authorList>
            <consortium name="Ensembl"/>
        </authorList>
    </citation>
    <scope>IDENTIFICATION</scope>
</reference>
<evidence type="ECO:0000256" key="5">
    <source>
        <dbReference type="ARBA" id="ARBA00022723"/>
    </source>
</evidence>
<evidence type="ECO:0000256" key="2">
    <source>
        <dbReference type="ARBA" id="ARBA00004123"/>
    </source>
</evidence>
<dbReference type="SUPFAM" id="SSF57850">
    <property type="entry name" value="RING/U-box"/>
    <property type="match status" value="1"/>
</dbReference>
<evidence type="ECO:0000256" key="3">
    <source>
        <dbReference type="ARBA" id="ARBA00012483"/>
    </source>
</evidence>
<dbReference type="SMART" id="SM00184">
    <property type="entry name" value="RING"/>
    <property type="match status" value="1"/>
</dbReference>
<dbReference type="PANTHER" id="PTHR23328:SF1">
    <property type="entry name" value="E3 UBIQUITIN-PROTEIN LIGASE RNF168"/>
    <property type="match status" value="1"/>
</dbReference>
<evidence type="ECO:0000259" key="17">
    <source>
        <dbReference type="PROSITE" id="PS50089"/>
    </source>
</evidence>
<reference evidence="18" key="1">
    <citation type="submission" date="2023-05" db="EMBL/GenBank/DDBJ databases">
        <title>High-quality long-read genome of Scophthalmus maximus.</title>
        <authorList>
            <person name="Lien S."/>
            <person name="Martinez P."/>
        </authorList>
    </citation>
    <scope>NUCLEOTIDE SEQUENCE [LARGE SCALE GENOMIC DNA]</scope>
</reference>
<evidence type="ECO:0000256" key="16">
    <source>
        <dbReference type="SAM" id="MobiDB-lite"/>
    </source>
</evidence>
<evidence type="ECO:0000313" key="19">
    <source>
        <dbReference type="Proteomes" id="UP000694558"/>
    </source>
</evidence>
<feature type="region of interest" description="Disordered" evidence="16">
    <location>
        <begin position="86"/>
        <end position="115"/>
    </location>
</feature>
<keyword evidence="4" id="KW-0808">Transferase</keyword>
<evidence type="ECO:0000256" key="9">
    <source>
        <dbReference type="ARBA" id="ARBA00022833"/>
    </source>
</evidence>
<evidence type="ECO:0000256" key="11">
    <source>
        <dbReference type="ARBA" id="ARBA00023204"/>
    </source>
</evidence>
<evidence type="ECO:0000256" key="4">
    <source>
        <dbReference type="ARBA" id="ARBA00022679"/>
    </source>
</evidence>
<comment type="catalytic activity">
    <reaction evidence="1">
        <text>S-ubiquitinyl-[E2 ubiquitin-conjugating enzyme]-L-cysteine + [acceptor protein]-L-lysine = [E2 ubiquitin-conjugating enzyme]-L-cysteine + N(6)-ubiquitinyl-[acceptor protein]-L-lysine.</text>
        <dbReference type="EC" id="2.3.2.27"/>
    </reaction>
</comment>
<dbReference type="Pfam" id="PF13445">
    <property type="entry name" value="zf-RING_UBOX"/>
    <property type="match status" value="1"/>
</dbReference>
<keyword evidence="6" id="KW-0227">DNA damage</keyword>
<keyword evidence="9" id="KW-0862">Zinc</keyword>
<comment type="subcellular location">
    <subcellularLocation>
        <location evidence="2">Nucleus</location>
    </subcellularLocation>
</comment>
<dbReference type="EC" id="2.3.2.27" evidence="3"/>
<evidence type="ECO:0000313" key="18">
    <source>
        <dbReference type="Ensembl" id="ENSSMAP00000045618.1"/>
    </source>
</evidence>
<dbReference type="GO" id="GO:0061630">
    <property type="term" value="F:ubiquitin protein ligase activity"/>
    <property type="evidence" value="ECO:0007669"/>
    <property type="project" value="UniProtKB-EC"/>
</dbReference>
<evidence type="ECO:0000256" key="12">
    <source>
        <dbReference type="ARBA" id="ARBA00023242"/>
    </source>
</evidence>
<dbReference type="InterPro" id="IPR013083">
    <property type="entry name" value="Znf_RING/FYVE/PHD"/>
</dbReference>
<keyword evidence="8" id="KW-0833">Ubl conjugation pathway</keyword>
<dbReference type="InterPro" id="IPR051657">
    <property type="entry name" value="RNF168/RNF169_E3_ubiq-ligase"/>
</dbReference>
<name>A0A8D3CEB0_SCOMX</name>
<dbReference type="Gene3D" id="3.30.40.10">
    <property type="entry name" value="Zinc/RING finger domain, C3HC4 (zinc finger)"/>
    <property type="match status" value="1"/>
</dbReference>
<evidence type="ECO:0000256" key="6">
    <source>
        <dbReference type="ARBA" id="ARBA00022763"/>
    </source>
</evidence>
<proteinExistence type="predicted"/>
<organism evidence="18 19">
    <name type="scientific">Scophthalmus maximus</name>
    <name type="common">Turbot</name>
    <name type="synonym">Psetta maxima</name>
    <dbReference type="NCBI Taxonomy" id="52904"/>
    <lineage>
        <taxon>Eukaryota</taxon>
        <taxon>Metazoa</taxon>
        <taxon>Chordata</taxon>
        <taxon>Craniata</taxon>
        <taxon>Vertebrata</taxon>
        <taxon>Euteleostomi</taxon>
        <taxon>Actinopterygii</taxon>
        <taxon>Neopterygii</taxon>
        <taxon>Teleostei</taxon>
        <taxon>Neoteleostei</taxon>
        <taxon>Acanthomorphata</taxon>
        <taxon>Carangaria</taxon>
        <taxon>Pleuronectiformes</taxon>
        <taxon>Pleuronectoidei</taxon>
        <taxon>Scophthalmidae</taxon>
        <taxon>Scophthalmus</taxon>
    </lineage>
</organism>
<evidence type="ECO:0000256" key="14">
    <source>
        <dbReference type="ARBA" id="ARBA00079844"/>
    </source>
</evidence>
<dbReference type="GO" id="GO:0009314">
    <property type="term" value="P:response to radiation"/>
    <property type="evidence" value="ECO:0007669"/>
    <property type="project" value="UniProtKB-ARBA"/>
</dbReference>
<evidence type="ECO:0000256" key="8">
    <source>
        <dbReference type="ARBA" id="ARBA00022786"/>
    </source>
</evidence>